<name>A0ABI7Z4K4_FELCA</name>
<dbReference type="GeneTree" id="ENSGT00390000017848"/>
<feature type="region of interest" description="Disordered" evidence="1">
    <location>
        <begin position="116"/>
        <end position="142"/>
    </location>
</feature>
<reference evidence="2 3" key="1">
    <citation type="submission" date="2021-02" db="EMBL/GenBank/DDBJ databases">
        <title>Safari Cat Assemblies.</title>
        <authorList>
            <person name="Bredemeyer K.R."/>
            <person name="Murphy W.J."/>
        </authorList>
    </citation>
    <scope>NUCLEOTIDE SEQUENCE [LARGE SCALE GENOMIC DNA]</scope>
</reference>
<sequence>MLLVKAECVFDDSEGTAIFRVSSGKLCVIPEIVGAVHAFLVFESQIQEVPYASAEPFMPSHGDPAWNTGCDRHMAIHGRLDVIEETVEKTVEHLEAEVKGLLGQLEELAWNLPPGSFSPTTPDLLGDDDFGAPEPELPGNWK</sequence>
<dbReference type="Pfam" id="PF15205">
    <property type="entry name" value="PLAC9"/>
    <property type="match status" value="1"/>
</dbReference>
<dbReference type="PANTHER" id="PTHR37355:SF1">
    <property type="entry name" value="PLACENTA-SPECIFIC PROTEIN 9"/>
    <property type="match status" value="1"/>
</dbReference>
<dbReference type="PANTHER" id="PTHR37355">
    <property type="entry name" value="PLACENTA-SPECIFIC PROTEIN 9"/>
    <property type="match status" value="1"/>
</dbReference>
<dbReference type="RefSeq" id="XP_044896145.1">
    <property type="nucleotide sequence ID" value="XM_045040210.1"/>
</dbReference>
<protein>
    <recommendedName>
        <fullName evidence="4">Placenta-specific protein 9</fullName>
    </recommendedName>
</protein>
<dbReference type="Proteomes" id="UP000823872">
    <property type="component" value="Chromosome D2"/>
</dbReference>
<accession>A0ABI7Z4K4</accession>
<evidence type="ECO:0008006" key="4">
    <source>
        <dbReference type="Google" id="ProtNLM"/>
    </source>
</evidence>
<dbReference type="Ensembl" id="ENSFCTT00005057325.1">
    <property type="protein sequence ID" value="ENSFCTP00005042113.1"/>
    <property type="gene ID" value="ENSFCTG00005019930.1"/>
</dbReference>
<evidence type="ECO:0000313" key="2">
    <source>
        <dbReference type="Ensembl" id="ENSFCTP00005042113.1"/>
    </source>
</evidence>
<reference evidence="2" key="3">
    <citation type="submission" date="2025-09" db="UniProtKB">
        <authorList>
            <consortium name="Ensembl"/>
        </authorList>
    </citation>
    <scope>IDENTIFICATION</scope>
    <source>
        <strain evidence="2">breed Abyssinian</strain>
    </source>
</reference>
<gene>
    <name evidence="2" type="primary">PLAC9</name>
</gene>
<evidence type="ECO:0000256" key="1">
    <source>
        <dbReference type="SAM" id="MobiDB-lite"/>
    </source>
</evidence>
<keyword evidence="3" id="KW-1185">Reference proteome</keyword>
<proteinExistence type="predicted"/>
<organism evidence="2 3">
    <name type="scientific">Felis catus</name>
    <name type="common">Cat</name>
    <name type="synonym">Felis silvestris catus</name>
    <dbReference type="NCBI Taxonomy" id="9685"/>
    <lineage>
        <taxon>Eukaryota</taxon>
        <taxon>Metazoa</taxon>
        <taxon>Chordata</taxon>
        <taxon>Craniata</taxon>
        <taxon>Vertebrata</taxon>
        <taxon>Euteleostomi</taxon>
        <taxon>Mammalia</taxon>
        <taxon>Eutheria</taxon>
        <taxon>Laurasiatheria</taxon>
        <taxon>Carnivora</taxon>
        <taxon>Feliformia</taxon>
        <taxon>Felidae</taxon>
        <taxon>Felinae</taxon>
        <taxon>Felis</taxon>
    </lineage>
</organism>
<dbReference type="GeneID" id="101100336"/>
<reference evidence="2" key="2">
    <citation type="submission" date="2025-08" db="UniProtKB">
        <authorList>
            <consortium name="Ensembl"/>
        </authorList>
    </citation>
    <scope>IDENTIFICATION</scope>
    <source>
        <strain evidence="2">breed Abyssinian</strain>
    </source>
</reference>
<evidence type="ECO:0000313" key="3">
    <source>
        <dbReference type="Proteomes" id="UP000823872"/>
    </source>
</evidence>
<dbReference type="InterPro" id="IPR027941">
    <property type="entry name" value="PLAC9"/>
</dbReference>